<evidence type="ECO:0000259" key="2">
    <source>
        <dbReference type="Pfam" id="PF00535"/>
    </source>
</evidence>
<gene>
    <name evidence="3" type="ORF">PS900_00659</name>
</gene>
<dbReference type="SUPFAM" id="SSF53448">
    <property type="entry name" value="Nucleotide-diphospho-sugar transferases"/>
    <property type="match status" value="2"/>
</dbReference>
<comment type="caution">
    <text evidence="3">The sequence shown here is derived from an EMBL/GenBank/DDBJ whole genome shotgun (WGS) entry which is preliminary data.</text>
</comment>
<dbReference type="PANTHER" id="PTHR43685">
    <property type="entry name" value="GLYCOSYLTRANSFERASE"/>
    <property type="match status" value="1"/>
</dbReference>
<feature type="domain" description="Glycosyltransferase 2-like" evidence="2">
    <location>
        <begin position="781"/>
        <end position="914"/>
    </location>
</feature>
<evidence type="ECO:0000313" key="3">
    <source>
        <dbReference type="EMBL" id="VVO58219.1"/>
    </source>
</evidence>
<dbReference type="AlphaFoldDB" id="A0A8H2RG33"/>
<sequence>MHLSAPRLRSRIICSRGVHLLGELSANARAAEVVIGICLHNQAAKLPRALDSALTQQIVQQGRGVIVILDDGSSDGWQSAVEYMLSDPKVIVLTANCGSAAKARNALLDWVDEHLPAAAWVARLDADDRFACAEAVTAMVGVGEQAEARFVLGSNHLELSGVPQPHSNIADSKWLHDTERLVRFIEAFCLGQADQELPSCNLLLRTRSGIRYPHTRSAEDHWLVARLLILECERGVILPYPVVSVYSLGGELTSANRHSDHWYRQRERLAQAARMWTTLRGHGESLLGVGQEGVVWREGEWVHKQFYPWAMSAEDVALIETLVHGDRGPVPGAQWWQADGGSWHCRYEWFESFPLPQHLPVETVKSFLLQLLTCGYVTGNVTRANFRVRPNGRLVCIDIGADITEFTVSRFLDTAARLYSIGILGQADHDMARRDSTLRQHEALDTLPGFATFFRELIEVAYPHVDVACYSPVFPPVRHESRVTLLIKACAQDADMLDVQARHIVSQLSYPATFSRRILLLDTYAGPFLRQYASADLAGLVRVAERLLEDQVIDAIWIAPTNSGDIKTAYRRWFGRDDVTPSHTHIGAPLFAQLWAFDQLDTPLVLQCDVDILIGRRDWGHDFLDDMCRAIEAPGVVTVGFNIPQLTPDVKPYIGRPGEYPPEVRCALLHIPRMRAMCPLPNRVVEGRFELMWHRSVQQAQSSAASRSLRGGDSRTYYLHPPNVDKHSDSLPRWRDLVAQGKEPPRQRGKWDLVADAGWSYPPRDESLVFLLKGRHTGIAKLRRSLASLALQREQGFGLIVIDDGSPADDTWQIPMLLGDLRDRTTLIRRERRYGYIPNFLIAVVDICRNPETLIVTLDLDDALMSLDVASRLLAAQAVGADLINGVMFRPDKPLQEYPPNYENARSLGGGNVWSHLRGFRKRLFNVLPKDYLRYDGVWLDEVTDYGIMLPLSELARHPYFIDDLYCYYHQREPYPADRKARQKMLLDWIFSLPLARDRGNAVPG</sequence>
<organism evidence="3 4">
    <name type="scientific">Pseudomonas fluorescens</name>
    <dbReference type="NCBI Taxonomy" id="294"/>
    <lineage>
        <taxon>Bacteria</taxon>
        <taxon>Pseudomonadati</taxon>
        <taxon>Pseudomonadota</taxon>
        <taxon>Gammaproteobacteria</taxon>
        <taxon>Pseudomonadales</taxon>
        <taxon>Pseudomonadaceae</taxon>
        <taxon>Pseudomonas</taxon>
    </lineage>
</organism>
<reference evidence="3 4" key="1">
    <citation type="submission" date="2019-09" db="EMBL/GenBank/DDBJ databases">
        <authorList>
            <person name="Chandra G."/>
            <person name="Truman W A."/>
        </authorList>
    </citation>
    <scope>NUCLEOTIDE SEQUENCE [LARGE SCALE GENOMIC DNA]</scope>
    <source>
        <strain evidence="3">PS900</strain>
    </source>
</reference>
<dbReference type="InterPro" id="IPR050834">
    <property type="entry name" value="Glycosyltransf_2"/>
</dbReference>
<dbReference type="Gene3D" id="3.90.550.10">
    <property type="entry name" value="Spore Coat Polysaccharide Biosynthesis Protein SpsA, Chain A"/>
    <property type="match status" value="1"/>
</dbReference>
<keyword evidence="1" id="KW-0472">Membrane</keyword>
<feature type="domain" description="Glycosyltransferase 2-like" evidence="2">
    <location>
        <begin position="35"/>
        <end position="159"/>
    </location>
</feature>
<name>A0A8H2RG33_PSEFL</name>
<proteinExistence type="predicted"/>
<dbReference type="PANTHER" id="PTHR43685:SF2">
    <property type="entry name" value="GLYCOSYLTRANSFERASE 2-LIKE DOMAIN-CONTAINING PROTEIN"/>
    <property type="match status" value="1"/>
</dbReference>
<accession>A0A8H2RG33</accession>
<dbReference type="InterPro" id="IPR001173">
    <property type="entry name" value="Glyco_trans_2-like"/>
</dbReference>
<dbReference type="CDD" id="cd00761">
    <property type="entry name" value="Glyco_tranf_GTA_type"/>
    <property type="match status" value="1"/>
</dbReference>
<dbReference type="Pfam" id="PF00535">
    <property type="entry name" value="Glycos_transf_2"/>
    <property type="match status" value="2"/>
</dbReference>
<dbReference type="EMBL" id="CABVIE010000002">
    <property type="protein sequence ID" value="VVO58219.1"/>
    <property type="molecule type" value="Genomic_DNA"/>
</dbReference>
<keyword evidence="1" id="KW-0997">Cell inner membrane</keyword>
<evidence type="ECO:0000256" key="1">
    <source>
        <dbReference type="ARBA" id="ARBA00022519"/>
    </source>
</evidence>
<dbReference type="RefSeq" id="WP_150756956.1">
    <property type="nucleotide sequence ID" value="NZ_CABVIE010000002.1"/>
</dbReference>
<dbReference type="InterPro" id="IPR029044">
    <property type="entry name" value="Nucleotide-diphossugar_trans"/>
</dbReference>
<evidence type="ECO:0000313" key="4">
    <source>
        <dbReference type="Proteomes" id="UP000325723"/>
    </source>
</evidence>
<protein>
    <recommendedName>
        <fullName evidence="2">Glycosyltransferase 2-like domain-containing protein</fullName>
    </recommendedName>
</protein>
<dbReference type="Proteomes" id="UP000325723">
    <property type="component" value="Unassembled WGS sequence"/>
</dbReference>
<keyword evidence="1" id="KW-1003">Cell membrane</keyword>